<dbReference type="GO" id="GO:0016747">
    <property type="term" value="F:acyltransferase activity, transferring groups other than amino-acyl groups"/>
    <property type="evidence" value="ECO:0007669"/>
    <property type="project" value="InterPro"/>
</dbReference>
<dbReference type="OrthoDB" id="9786288at2"/>
<dbReference type="InterPro" id="IPR012328">
    <property type="entry name" value="Chalcone/stilbene_synt_C"/>
</dbReference>
<protein>
    <submittedName>
        <fullName evidence="7">Isopalmitoylresorcinol synthase</fullName>
    </submittedName>
</protein>
<feature type="domain" description="Chalcone/stilbene synthase C-terminal" evidence="6">
    <location>
        <begin position="222"/>
        <end position="327"/>
    </location>
</feature>
<name>A0A4Q7YQQ4_9BACT</name>
<dbReference type="EMBL" id="SHKW01000001">
    <property type="protein sequence ID" value="RZU39800.1"/>
    <property type="molecule type" value="Genomic_DNA"/>
</dbReference>
<dbReference type="GO" id="GO:0030639">
    <property type="term" value="P:polyketide biosynthetic process"/>
    <property type="evidence" value="ECO:0007669"/>
    <property type="project" value="TreeGrafter"/>
</dbReference>
<sequence>MRIASVGTAFPPHRYPQTVITEALKSRMQDKLEIPGIMDRLHSNCGVDYRHIMFPLDTLGTLSGFGPTNDAWIKGALELGQQAVRKALDQAGLEPSDISAIFFTSVTGIACPSIDARLVNLMGFPNTIKRTPIFGLGCVAGAAGISRAADYVRAFPKQYALLLSVELCSLTWQEQDCSMANLVACGLFGDGAAAVVLAGEETQLAEKPTSVEDPCPRVLATRSTFYPNTEHLMGWNINHNGFNIVLSAEVPELVTTELRQTVEDFLGENDLQIGQICSFIFHSGGPKVLKAMESSLSLPPGALSASWNSLRQRGNLSSASVLTVMQDYLLNRPGSPGCYSMIGAMGPAFCSELLLLQW</sequence>
<dbReference type="Pfam" id="PF00195">
    <property type="entry name" value="Chal_sti_synt_N"/>
    <property type="match status" value="1"/>
</dbReference>
<reference evidence="7 8" key="1">
    <citation type="submission" date="2019-02" db="EMBL/GenBank/DDBJ databases">
        <title>Genomic Encyclopedia of Archaeal and Bacterial Type Strains, Phase II (KMG-II): from individual species to whole genera.</title>
        <authorList>
            <person name="Goeker M."/>
        </authorList>
    </citation>
    <scope>NUCLEOTIDE SEQUENCE [LARGE SCALE GENOMIC DNA]</scope>
    <source>
        <strain evidence="7 8">DSM 18101</strain>
    </source>
</reference>
<dbReference type="InterPro" id="IPR001099">
    <property type="entry name" value="Chalcone/stilbene_synt_N"/>
</dbReference>
<evidence type="ECO:0000256" key="3">
    <source>
        <dbReference type="ARBA" id="ARBA00023315"/>
    </source>
</evidence>
<dbReference type="InterPro" id="IPR016039">
    <property type="entry name" value="Thiolase-like"/>
</dbReference>
<dbReference type="AlphaFoldDB" id="A0A4Q7YQQ4"/>
<proteinExistence type="inferred from homology"/>
<evidence type="ECO:0000313" key="7">
    <source>
        <dbReference type="EMBL" id="RZU39800.1"/>
    </source>
</evidence>
<dbReference type="RefSeq" id="WP_130417961.1">
    <property type="nucleotide sequence ID" value="NZ_SHKW01000001.1"/>
</dbReference>
<evidence type="ECO:0000259" key="5">
    <source>
        <dbReference type="Pfam" id="PF00195"/>
    </source>
</evidence>
<comment type="caution">
    <text evidence="7">The sequence shown here is derived from an EMBL/GenBank/DDBJ whole genome shotgun (WGS) entry which is preliminary data.</text>
</comment>
<dbReference type="InterPro" id="IPR011141">
    <property type="entry name" value="Polyketide_synthase_type-III"/>
</dbReference>
<evidence type="ECO:0000313" key="8">
    <source>
        <dbReference type="Proteomes" id="UP000292958"/>
    </source>
</evidence>
<evidence type="ECO:0000259" key="6">
    <source>
        <dbReference type="Pfam" id="PF02797"/>
    </source>
</evidence>
<keyword evidence="3" id="KW-0012">Acyltransferase</keyword>
<dbReference type="PANTHER" id="PTHR11877">
    <property type="entry name" value="HYDROXYMETHYLGLUTARYL-COA SYNTHASE"/>
    <property type="match status" value="1"/>
</dbReference>
<keyword evidence="2" id="KW-0808">Transferase</keyword>
<evidence type="ECO:0000256" key="2">
    <source>
        <dbReference type="ARBA" id="ARBA00022679"/>
    </source>
</evidence>
<dbReference type="PIRSF" id="PIRSF000451">
    <property type="entry name" value="PKS_III"/>
    <property type="match status" value="1"/>
</dbReference>
<organism evidence="7 8">
    <name type="scientific">Edaphobacter modestus</name>
    <dbReference type="NCBI Taxonomy" id="388466"/>
    <lineage>
        <taxon>Bacteria</taxon>
        <taxon>Pseudomonadati</taxon>
        <taxon>Acidobacteriota</taxon>
        <taxon>Terriglobia</taxon>
        <taxon>Terriglobales</taxon>
        <taxon>Acidobacteriaceae</taxon>
        <taxon>Edaphobacter</taxon>
    </lineage>
</organism>
<dbReference type="Gene3D" id="3.40.47.10">
    <property type="match status" value="2"/>
</dbReference>
<accession>A0A4Q7YQQ4</accession>
<evidence type="ECO:0000256" key="4">
    <source>
        <dbReference type="PIRSR" id="PIRSR000451-1"/>
    </source>
</evidence>
<feature type="active site" description="Acyl-thioester intermediate" evidence="4">
    <location>
        <position position="138"/>
    </location>
</feature>
<comment type="similarity">
    <text evidence="1">Belongs to the thiolase-like superfamily. Chalcone/stilbene synthases family.</text>
</comment>
<dbReference type="Proteomes" id="UP000292958">
    <property type="component" value="Unassembled WGS sequence"/>
</dbReference>
<evidence type="ECO:0000256" key="1">
    <source>
        <dbReference type="ARBA" id="ARBA00005531"/>
    </source>
</evidence>
<dbReference type="Pfam" id="PF02797">
    <property type="entry name" value="Chal_sti_synt_C"/>
    <property type="match status" value="1"/>
</dbReference>
<keyword evidence="8" id="KW-1185">Reference proteome</keyword>
<feature type="domain" description="Chalcone/stilbene synthase N-terminal" evidence="5">
    <location>
        <begin position="32"/>
        <end position="198"/>
    </location>
</feature>
<dbReference type="SUPFAM" id="SSF53901">
    <property type="entry name" value="Thiolase-like"/>
    <property type="match status" value="2"/>
</dbReference>
<gene>
    <name evidence="7" type="ORF">BDD14_1195</name>
</gene>
<dbReference type="PANTHER" id="PTHR11877:SF99">
    <property type="entry name" value="1,3,6,8-TETRAHYDROXYNAPHTHALENE SYNTHASE"/>
    <property type="match status" value="1"/>
</dbReference>
<dbReference type="CDD" id="cd00831">
    <property type="entry name" value="CHS_like"/>
    <property type="match status" value="1"/>
</dbReference>